<sequence>MFSHNNSSTVIVIFVKMVVENARLREQENVETNTAKTAVLMLGFAPIFDQRLIYIRSVVASARKILQIEVGH</sequence>
<organism evidence="1 2">
    <name type="scientific">Cuscuta australis</name>
    <dbReference type="NCBI Taxonomy" id="267555"/>
    <lineage>
        <taxon>Eukaryota</taxon>
        <taxon>Viridiplantae</taxon>
        <taxon>Streptophyta</taxon>
        <taxon>Embryophyta</taxon>
        <taxon>Tracheophyta</taxon>
        <taxon>Spermatophyta</taxon>
        <taxon>Magnoliopsida</taxon>
        <taxon>eudicotyledons</taxon>
        <taxon>Gunneridae</taxon>
        <taxon>Pentapetalae</taxon>
        <taxon>asterids</taxon>
        <taxon>lamiids</taxon>
        <taxon>Solanales</taxon>
        <taxon>Convolvulaceae</taxon>
        <taxon>Cuscuteae</taxon>
        <taxon>Cuscuta</taxon>
        <taxon>Cuscuta subgen. Grammica</taxon>
        <taxon>Cuscuta sect. Cleistogrammica</taxon>
    </lineage>
</organism>
<comment type="caution">
    <text evidence="1">The sequence shown here is derived from an EMBL/GenBank/DDBJ whole genome shotgun (WGS) entry which is preliminary data.</text>
</comment>
<dbReference type="EMBL" id="NQVE01000203">
    <property type="protein sequence ID" value="RAL39091.1"/>
    <property type="molecule type" value="Genomic_DNA"/>
</dbReference>
<proteinExistence type="predicted"/>
<dbReference type="AlphaFoldDB" id="A0A328D3U3"/>
<reference evidence="1 2" key="1">
    <citation type="submission" date="2018-06" db="EMBL/GenBank/DDBJ databases">
        <title>The Genome of Cuscuta australis (Dodder) Provides Insight into the Evolution of Plant Parasitism.</title>
        <authorList>
            <person name="Liu H."/>
        </authorList>
    </citation>
    <scope>NUCLEOTIDE SEQUENCE [LARGE SCALE GENOMIC DNA]</scope>
    <source>
        <strain evidence="2">cv. Yunnan</strain>
        <tissue evidence="1">Vines</tissue>
    </source>
</reference>
<keyword evidence="2" id="KW-1185">Reference proteome</keyword>
<evidence type="ECO:0000313" key="1">
    <source>
        <dbReference type="EMBL" id="RAL39091.1"/>
    </source>
</evidence>
<evidence type="ECO:0000313" key="2">
    <source>
        <dbReference type="Proteomes" id="UP000249390"/>
    </source>
</evidence>
<protein>
    <submittedName>
        <fullName evidence="1">Uncharacterized protein</fullName>
    </submittedName>
</protein>
<name>A0A328D3U3_9ASTE</name>
<accession>A0A328D3U3</accession>
<gene>
    <name evidence="1" type="ORF">DM860_011577</name>
</gene>
<dbReference type="Proteomes" id="UP000249390">
    <property type="component" value="Unassembled WGS sequence"/>
</dbReference>